<evidence type="ECO:0000256" key="1">
    <source>
        <dbReference type="ARBA" id="ARBA00001933"/>
    </source>
</evidence>
<comment type="pathway">
    <text evidence="7">Amino-acid degradation; L-kynurenine degradation; kynurenate from L-kynurenine: step 1/2.</text>
</comment>
<dbReference type="InterPro" id="IPR015421">
    <property type="entry name" value="PyrdxlP-dep_Trfase_major"/>
</dbReference>
<gene>
    <name evidence="9" type="ORF">Fcan01_13096</name>
</gene>
<dbReference type="AlphaFoldDB" id="A0A226E1S6"/>
<dbReference type="Pfam" id="PF00155">
    <property type="entry name" value="Aminotran_1_2"/>
    <property type="match status" value="1"/>
</dbReference>
<evidence type="ECO:0000256" key="7">
    <source>
        <dbReference type="ARBA" id="ARBA00024016"/>
    </source>
</evidence>
<dbReference type="EMBL" id="LNIX01000007">
    <property type="protein sequence ID" value="OXA51503.1"/>
    <property type="molecule type" value="Genomic_DNA"/>
</dbReference>
<accession>A0A226E1S6</accession>
<evidence type="ECO:0000256" key="4">
    <source>
        <dbReference type="ARBA" id="ARBA00022576"/>
    </source>
</evidence>
<dbReference type="PANTHER" id="PTHR43807">
    <property type="entry name" value="FI04487P"/>
    <property type="match status" value="1"/>
</dbReference>
<dbReference type="GO" id="GO:0097053">
    <property type="term" value="P:L-kynurenine catabolic process"/>
    <property type="evidence" value="ECO:0007669"/>
    <property type="project" value="UniProtKB-UniPathway"/>
</dbReference>
<feature type="domain" description="Aminotransferase class I/classII large" evidence="8">
    <location>
        <begin position="40"/>
        <end position="422"/>
    </location>
</feature>
<comment type="subunit">
    <text evidence="3">Homodimer.</text>
</comment>
<dbReference type="Gene3D" id="3.90.1150.10">
    <property type="entry name" value="Aspartate Aminotransferase, domain 1"/>
    <property type="match status" value="1"/>
</dbReference>
<evidence type="ECO:0000256" key="6">
    <source>
        <dbReference type="ARBA" id="ARBA00022898"/>
    </source>
</evidence>
<evidence type="ECO:0000256" key="3">
    <source>
        <dbReference type="ARBA" id="ARBA00011738"/>
    </source>
</evidence>
<dbReference type="SUPFAM" id="SSF53383">
    <property type="entry name" value="PLP-dependent transferases"/>
    <property type="match status" value="1"/>
</dbReference>
<dbReference type="Proteomes" id="UP000198287">
    <property type="component" value="Unassembled WGS sequence"/>
</dbReference>
<comment type="cofactor">
    <cofactor evidence="1">
        <name>pyridoxal 5'-phosphate</name>
        <dbReference type="ChEBI" id="CHEBI:597326"/>
    </cofactor>
</comment>
<evidence type="ECO:0000313" key="10">
    <source>
        <dbReference type="Proteomes" id="UP000198287"/>
    </source>
</evidence>
<dbReference type="FunFam" id="3.90.1150.10:FF:000021">
    <property type="entry name" value="Kynurenine--oxoglutarate transaminase 3"/>
    <property type="match status" value="1"/>
</dbReference>
<dbReference type="CDD" id="cd00609">
    <property type="entry name" value="AAT_like"/>
    <property type="match status" value="1"/>
</dbReference>
<dbReference type="PANTHER" id="PTHR43807:SF20">
    <property type="entry name" value="FI04487P"/>
    <property type="match status" value="1"/>
</dbReference>
<evidence type="ECO:0000313" key="9">
    <source>
        <dbReference type="EMBL" id="OXA51503.1"/>
    </source>
</evidence>
<protein>
    <submittedName>
        <fullName evidence="9">Kynurenine--oxoglutarate transaminase 3</fullName>
    </submittedName>
</protein>
<reference evidence="9 10" key="1">
    <citation type="submission" date="2015-12" db="EMBL/GenBank/DDBJ databases">
        <title>The genome of Folsomia candida.</title>
        <authorList>
            <person name="Faddeeva A."/>
            <person name="Derks M.F."/>
            <person name="Anvar Y."/>
            <person name="Smit S."/>
            <person name="Van Straalen N."/>
            <person name="Roelofs D."/>
        </authorList>
    </citation>
    <scope>NUCLEOTIDE SEQUENCE [LARGE SCALE GENOMIC DNA]</scope>
    <source>
        <strain evidence="9 10">VU population</strain>
        <tissue evidence="9">Whole body</tissue>
    </source>
</reference>
<evidence type="ECO:0000256" key="5">
    <source>
        <dbReference type="ARBA" id="ARBA00022679"/>
    </source>
</evidence>
<dbReference type="InterPro" id="IPR004839">
    <property type="entry name" value="Aminotransferase_I/II_large"/>
</dbReference>
<dbReference type="GO" id="GO:0005739">
    <property type="term" value="C:mitochondrion"/>
    <property type="evidence" value="ECO:0007669"/>
    <property type="project" value="TreeGrafter"/>
</dbReference>
<dbReference type="STRING" id="158441.A0A226E1S6"/>
<comment type="caution">
    <text evidence="9">The sequence shown here is derived from an EMBL/GenBank/DDBJ whole genome shotgun (WGS) entry which is preliminary data.</text>
</comment>
<dbReference type="InterPro" id="IPR015424">
    <property type="entry name" value="PyrdxlP-dep_Trfase"/>
</dbReference>
<sequence>MTSNAELKNGNDKFQVDSKYRGLESNVWIELNSLNDVLGNCVNLGQGFPDFQPAPAIVAELEKVCRSDPNLYAFHQYARAYGHPRLVKALAALYGKLLDRSIDPMNEVLVTGGAYGALFYTIMANVGAGDEVIIIEPYFDCYEPMVLLAGGTPRYIALKPDAVNSSASSASWCLDMDELGKLFNSKTKAIILNTPNNPLGKMFSREELTAIADLCKKFNVLVISDEVYEWLVYDHNSHIRIASLPGMWERTVTIGSAGKTFSLTGWKLGWAYGPHHLIRNLQIAHQNCTYMCQTPEQEAVAAALEVEIGRLGTEQSHFQKLTKELVGKRDEMVKAIRDAGMVPVVPQGGYFILVDWTPIESTVDLESETDQCEDIRFVKWLAKKKQLLGIPPSAFYSAEHKHFARNYIRFNFYKKTETLEKAKEILKLLQAPNQK</sequence>
<dbReference type="Gene3D" id="3.40.640.10">
    <property type="entry name" value="Type I PLP-dependent aspartate aminotransferase-like (Major domain)"/>
    <property type="match status" value="1"/>
</dbReference>
<evidence type="ECO:0000259" key="8">
    <source>
        <dbReference type="Pfam" id="PF00155"/>
    </source>
</evidence>
<keyword evidence="5" id="KW-0808">Transferase</keyword>
<organism evidence="9 10">
    <name type="scientific">Folsomia candida</name>
    <name type="common">Springtail</name>
    <dbReference type="NCBI Taxonomy" id="158441"/>
    <lineage>
        <taxon>Eukaryota</taxon>
        <taxon>Metazoa</taxon>
        <taxon>Ecdysozoa</taxon>
        <taxon>Arthropoda</taxon>
        <taxon>Hexapoda</taxon>
        <taxon>Collembola</taxon>
        <taxon>Entomobryomorpha</taxon>
        <taxon>Isotomoidea</taxon>
        <taxon>Isotomidae</taxon>
        <taxon>Proisotominae</taxon>
        <taxon>Folsomia</taxon>
    </lineage>
</organism>
<comment type="similarity">
    <text evidence="2">Belongs to the class-I pyridoxal-phosphate-dependent aminotransferase family.</text>
</comment>
<dbReference type="GO" id="GO:0016212">
    <property type="term" value="F:kynurenine-oxoglutarate transaminase activity"/>
    <property type="evidence" value="ECO:0007669"/>
    <property type="project" value="TreeGrafter"/>
</dbReference>
<evidence type="ECO:0000256" key="2">
    <source>
        <dbReference type="ARBA" id="ARBA00007441"/>
    </source>
</evidence>
<keyword evidence="4" id="KW-0032">Aminotransferase</keyword>
<dbReference type="GO" id="GO:0030170">
    <property type="term" value="F:pyridoxal phosphate binding"/>
    <property type="evidence" value="ECO:0007669"/>
    <property type="project" value="InterPro"/>
</dbReference>
<dbReference type="UniPathway" id="UPA00334">
    <property type="reaction ID" value="UER00726"/>
</dbReference>
<dbReference type="FunFam" id="3.40.640.10:FF:000024">
    <property type="entry name" value="Kynurenine--oxoglutarate transaminase 3"/>
    <property type="match status" value="1"/>
</dbReference>
<dbReference type="InterPro" id="IPR051326">
    <property type="entry name" value="Kynurenine-oxoglutarate_AT"/>
</dbReference>
<dbReference type="OrthoDB" id="2414662at2759"/>
<dbReference type="InterPro" id="IPR015422">
    <property type="entry name" value="PyrdxlP-dep_Trfase_small"/>
</dbReference>
<keyword evidence="10" id="KW-1185">Reference proteome</keyword>
<name>A0A226E1S6_FOLCA</name>
<proteinExistence type="inferred from homology"/>
<keyword evidence="6" id="KW-0663">Pyridoxal phosphate</keyword>
<dbReference type="OMA" id="LGWSVWP"/>